<accession>A0AAP0KGF4</accession>
<reference evidence="1 2" key="1">
    <citation type="submission" date="2024-01" db="EMBL/GenBank/DDBJ databases">
        <title>Genome assemblies of Stephania.</title>
        <authorList>
            <person name="Yang L."/>
        </authorList>
    </citation>
    <scope>NUCLEOTIDE SEQUENCE [LARGE SCALE GENOMIC DNA]</scope>
    <source>
        <strain evidence="1">YNDBR</strain>
        <tissue evidence="1">Leaf</tissue>
    </source>
</reference>
<gene>
    <name evidence="1" type="ORF">Syun_010392</name>
</gene>
<name>A0AAP0KGF4_9MAGN</name>
<dbReference type="Proteomes" id="UP001420932">
    <property type="component" value="Unassembled WGS sequence"/>
</dbReference>
<protein>
    <submittedName>
        <fullName evidence="1">Uncharacterized protein</fullName>
    </submittedName>
</protein>
<evidence type="ECO:0000313" key="2">
    <source>
        <dbReference type="Proteomes" id="UP001420932"/>
    </source>
</evidence>
<dbReference type="EMBL" id="JBBNAF010000004">
    <property type="protein sequence ID" value="KAK9152083.1"/>
    <property type="molecule type" value="Genomic_DNA"/>
</dbReference>
<evidence type="ECO:0000313" key="1">
    <source>
        <dbReference type="EMBL" id="KAK9152083.1"/>
    </source>
</evidence>
<dbReference type="AlphaFoldDB" id="A0AAP0KGF4"/>
<organism evidence="1 2">
    <name type="scientific">Stephania yunnanensis</name>
    <dbReference type="NCBI Taxonomy" id="152371"/>
    <lineage>
        <taxon>Eukaryota</taxon>
        <taxon>Viridiplantae</taxon>
        <taxon>Streptophyta</taxon>
        <taxon>Embryophyta</taxon>
        <taxon>Tracheophyta</taxon>
        <taxon>Spermatophyta</taxon>
        <taxon>Magnoliopsida</taxon>
        <taxon>Ranunculales</taxon>
        <taxon>Menispermaceae</taxon>
        <taxon>Menispermoideae</taxon>
        <taxon>Cissampelideae</taxon>
        <taxon>Stephania</taxon>
    </lineage>
</organism>
<comment type="caution">
    <text evidence="1">The sequence shown here is derived from an EMBL/GenBank/DDBJ whole genome shotgun (WGS) entry which is preliminary data.</text>
</comment>
<keyword evidence="2" id="KW-1185">Reference proteome</keyword>
<proteinExistence type="predicted"/>
<sequence>MIDHSGSLQMNNFRGSRDEQFRSTIRAWYSQLRWVEAFKSPFDFDYRRLKVLSPPRLRVNLQ</sequence>